<dbReference type="InterPro" id="IPR016185">
    <property type="entry name" value="PreATP-grasp_dom_sf"/>
</dbReference>
<evidence type="ECO:0000256" key="10">
    <source>
        <dbReference type="ARBA" id="ARBA00050650"/>
    </source>
</evidence>
<keyword evidence="14" id="KW-1185">Reference proteome</keyword>
<dbReference type="InterPro" id="IPR006284">
    <property type="entry name" value="Glut_synth_pro"/>
</dbReference>
<dbReference type="UniPathway" id="UPA00142">
    <property type="reaction ID" value="UER00210"/>
</dbReference>
<dbReference type="EC" id="6.3.2.3" evidence="11"/>
<dbReference type="InterPro" id="IPR004215">
    <property type="entry name" value="GSHS_N"/>
</dbReference>
<dbReference type="STRING" id="45496.SAMN04488079_105183"/>
<keyword evidence="8" id="KW-0460">Magnesium</keyword>
<keyword evidence="9" id="KW-0464">Manganese</keyword>
<evidence type="ECO:0000256" key="5">
    <source>
        <dbReference type="ARBA" id="ARBA00022723"/>
    </source>
</evidence>
<evidence type="ECO:0000256" key="8">
    <source>
        <dbReference type="ARBA" id="ARBA00022842"/>
    </source>
</evidence>
<comment type="similarity">
    <text evidence="11">Belongs to the prokaryotic GSH synthase family.</text>
</comment>
<gene>
    <name evidence="11" type="primary">gshB</name>
    <name evidence="13" type="ORF">SAMN04488079_105183</name>
</gene>
<dbReference type="FunFam" id="3.30.470.20:FF:000010">
    <property type="entry name" value="Glutathione synthetase"/>
    <property type="match status" value="1"/>
</dbReference>
<keyword evidence="7 11" id="KW-0067">ATP-binding</keyword>
<dbReference type="Pfam" id="PF02951">
    <property type="entry name" value="GSH-S_N"/>
    <property type="match status" value="1"/>
</dbReference>
<dbReference type="InterPro" id="IPR004218">
    <property type="entry name" value="GSHS_ATP-bd"/>
</dbReference>
<dbReference type="GO" id="GO:0046872">
    <property type="term" value="F:metal ion binding"/>
    <property type="evidence" value="ECO:0007669"/>
    <property type="project" value="UniProtKB-KW"/>
</dbReference>
<dbReference type="FunFam" id="3.40.50.20:FF:000009">
    <property type="entry name" value="Glutathione synthetase"/>
    <property type="match status" value="1"/>
</dbReference>
<dbReference type="SUPFAM" id="SSF56059">
    <property type="entry name" value="Glutathione synthetase ATP-binding domain-like"/>
    <property type="match status" value="1"/>
</dbReference>
<dbReference type="FunFam" id="3.30.1490.20:FF:000009">
    <property type="entry name" value="Glutathione synthetase"/>
    <property type="match status" value="1"/>
</dbReference>
<dbReference type="GO" id="GO:0005737">
    <property type="term" value="C:cytoplasm"/>
    <property type="evidence" value="ECO:0007669"/>
    <property type="project" value="TreeGrafter"/>
</dbReference>
<reference evidence="14" key="1">
    <citation type="submission" date="2016-10" db="EMBL/GenBank/DDBJ databases">
        <authorList>
            <person name="Varghese N."/>
            <person name="Submissions S."/>
        </authorList>
    </citation>
    <scope>NUCLEOTIDE SEQUENCE [LARGE SCALE GENOMIC DNA]</scope>
    <source>
        <strain evidence="14">DSM 11578</strain>
    </source>
</reference>
<dbReference type="Gene3D" id="3.30.470.20">
    <property type="entry name" value="ATP-grasp fold, B domain"/>
    <property type="match status" value="1"/>
</dbReference>
<protein>
    <recommendedName>
        <fullName evidence="11">Glutathione synthetase</fullName>
        <ecNumber evidence="11">6.3.2.3</ecNumber>
    </recommendedName>
    <alternativeName>
        <fullName evidence="11">GSH synthetase</fullName>
        <shortName evidence="11">GSH-S</shortName>
        <shortName evidence="11">GSHase</shortName>
    </alternativeName>
    <alternativeName>
        <fullName evidence="11">Glutathione synthase</fullName>
    </alternativeName>
</protein>
<evidence type="ECO:0000256" key="2">
    <source>
        <dbReference type="ARBA" id="ARBA00001946"/>
    </source>
</evidence>
<dbReference type="AlphaFoldDB" id="A0A1I3X260"/>
<evidence type="ECO:0000313" key="14">
    <source>
        <dbReference type="Proteomes" id="UP000198924"/>
    </source>
</evidence>
<sequence length="319" mass="36126">MRVTMQRTIGIVMDPINRINTKKDSSLAMMLAAQQRDWQILYMEQQDLFLSEGKVFAEMRSLRVFDDPQHWFELGEKVTRPITDVDAILMRKDPPFDMEYIYSTYLLEQAQANGVLIINDPQSLRDANEKLFTAWFPQCCPPTLVTRQKHLIKDFQQTHGDIILKPLDGMGGASIFRINQGDPNFSVIVETLTEHGRRSVMAQKYLPAIKDGDKRILLINGEPVSYALARIPAEGETRGNLAAGGRAEGRPLTDRDRWICEQVGPKLREKGLVFVGLDVIGDYLTEINVTSPTCIRELDQQFGINIGADLMTEIDKLLS</sequence>
<dbReference type="Pfam" id="PF02955">
    <property type="entry name" value="GSH-S_ATP"/>
    <property type="match status" value="1"/>
</dbReference>
<dbReference type="PROSITE" id="PS50975">
    <property type="entry name" value="ATP_GRASP"/>
    <property type="match status" value="1"/>
</dbReference>
<dbReference type="PANTHER" id="PTHR21621:SF4">
    <property type="entry name" value="GLUTATHIONE SYNTHETASE"/>
    <property type="match status" value="1"/>
</dbReference>
<dbReference type="SUPFAM" id="SSF52440">
    <property type="entry name" value="PreATP-grasp domain"/>
    <property type="match status" value="1"/>
</dbReference>
<feature type="domain" description="ATP-grasp" evidence="12">
    <location>
        <begin position="130"/>
        <end position="315"/>
    </location>
</feature>
<dbReference type="GO" id="GO:0004363">
    <property type="term" value="F:glutathione synthase activity"/>
    <property type="evidence" value="ECO:0007669"/>
    <property type="project" value="UniProtKB-UniRule"/>
</dbReference>
<dbReference type="NCBIfam" id="TIGR01380">
    <property type="entry name" value="glut_syn"/>
    <property type="match status" value="1"/>
</dbReference>
<evidence type="ECO:0000256" key="1">
    <source>
        <dbReference type="ARBA" id="ARBA00001936"/>
    </source>
</evidence>
<dbReference type="NCBIfam" id="NF003573">
    <property type="entry name" value="PRK05246.1"/>
    <property type="match status" value="1"/>
</dbReference>
<organism evidence="13 14">
    <name type="scientific">Methylophaga sulfidovorans</name>
    <dbReference type="NCBI Taxonomy" id="45496"/>
    <lineage>
        <taxon>Bacteria</taxon>
        <taxon>Pseudomonadati</taxon>
        <taxon>Pseudomonadota</taxon>
        <taxon>Gammaproteobacteria</taxon>
        <taxon>Thiotrichales</taxon>
        <taxon>Piscirickettsiaceae</taxon>
        <taxon>Methylophaga</taxon>
    </lineage>
</organism>
<keyword evidence="6 11" id="KW-0547">Nucleotide-binding</keyword>
<evidence type="ECO:0000256" key="6">
    <source>
        <dbReference type="ARBA" id="ARBA00022741"/>
    </source>
</evidence>
<comment type="pathway">
    <text evidence="11">Sulfur metabolism; glutathione biosynthesis; glutathione from L-cysteine and L-glutamate: step 2/2.</text>
</comment>
<evidence type="ECO:0000256" key="3">
    <source>
        <dbReference type="ARBA" id="ARBA00022598"/>
    </source>
</evidence>
<dbReference type="HAMAP" id="MF_00162">
    <property type="entry name" value="GSH_S"/>
    <property type="match status" value="1"/>
</dbReference>
<keyword evidence="4 11" id="KW-0317">Glutathione biosynthesis</keyword>
<evidence type="ECO:0000256" key="11">
    <source>
        <dbReference type="HAMAP-Rule" id="MF_00162"/>
    </source>
</evidence>
<dbReference type="InterPro" id="IPR013815">
    <property type="entry name" value="ATP_grasp_subdomain_1"/>
</dbReference>
<dbReference type="EMBL" id="FOSH01000005">
    <property type="protein sequence ID" value="SFK13892.1"/>
    <property type="molecule type" value="Genomic_DNA"/>
</dbReference>
<keyword evidence="3 11" id="KW-0436">Ligase</keyword>
<accession>A0A1I3X260</accession>
<comment type="cofactor">
    <cofactor evidence="2">
        <name>Mg(2+)</name>
        <dbReference type="ChEBI" id="CHEBI:18420"/>
    </cofactor>
</comment>
<name>A0A1I3X260_9GAMM</name>
<comment type="catalytic activity">
    <reaction evidence="10 11">
        <text>gamma-L-glutamyl-L-cysteine + glycine + ATP = glutathione + ADP + phosphate + H(+)</text>
        <dbReference type="Rhea" id="RHEA:13557"/>
        <dbReference type="ChEBI" id="CHEBI:15378"/>
        <dbReference type="ChEBI" id="CHEBI:30616"/>
        <dbReference type="ChEBI" id="CHEBI:43474"/>
        <dbReference type="ChEBI" id="CHEBI:57305"/>
        <dbReference type="ChEBI" id="CHEBI:57925"/>
        <dbReference type="ChEBI" id="CHEBI:58173"/>
        <dbReference type="ChEBI" id="CHEBI:456216"/>
        <dbReference type="EC" id="6.3.2.3"/>
    </reaction>
</comment>
<proteinExistence type="inferred from homology"/>
<dbReference type="Gene3D" id="3.30.1490.20">
    <property type="entry name" value="ATP-grasp fold, A domain"/>
    <property type="match status" value="1"/>
</dbReference>
<keyword evidence="5" id="KW-0479">Metal-binding</keyword>
<evidence type="ECO:0000256" key="9">
    <source>
        <dbReference type="ARBA" id="ARBA00023211"/>
    </source>
</evidence>
<dbReference type="PANTHER" id="PTHR21621">
    <property type="entry name" value="RIBOSOMAL PROTEIN S6 MODIFICATION PROTEIN"/>
    <property type="match status" value="1"/>
</dbReference>
<comment type="cofactor">
    <cofactor evidence="1">
        <name>Mn(2+)</name>
        <dbReference type="ChEBI" id="CHEBI:29035"/>
    </cofactor>
</comment>
<evidence type="ECO:0000256" key="4">
    <source>
        <dbReference type="ARBA" id="ARBA00022684"/>
    </source>
</evidence>
<evidence type="ECO:0000259" key="12">
    <source>
        <dbReference type="PROSITE" id="PS50975"/>
    </source>
</evidence>
<dbReference type="InterPro" id="IPR011761">
    <property type="entry name" value="ATP-grasp"/>
</dbReference>
<dbReference type="Proteomes" id="UP000198924">
    <property type="component" value="Unassembled WGS sequence"/>
</dbReference>
<evidence type="ECO:0000256" key="7">
    <source>
        <dbReference type="ARBA" id="ARBA00022840"/>
    </source>
</evidence>
<dbReference type="Gene3D" id="3.40.50.20">
    <property type="match status" value="1"/>
</dbReference>
<evidence type="ECO:0000313" key="13">
    <source>
        <dbReference type="EMBL" id="SFK13892.1"/>
    </source>
</evidence>
<dbReference type="GO" id="GO:0005524">
    <property type="term" value="F:ATP binding"/>
    <property type="evidence" value="ECO:0007669"/>
    <property type="project" value="UniProtKB-UniRule"/>
</dbReference>